<dbReference type="SUPFAM" id="SSF51649">
    <property type="entry name" value="RuBisCo, C-terminal domain"/>
    <property type="match status" value="1"/>
</dbReference>
<protein>
    <submittedName>
        <fullName evidence="2">Ribulose-bisphosphate carboxylase</fullName>
    </submittedName>
</protein>
<dbReference type="CDD" id="cd08210">
    <property type="entry name" value="RLP_RrRLP"/>
    <property type="match status" value="1"/>
</dbReference>
<dbReference type="EMBL" id="AP025628">
    <property type="protein sequence ID" value="BDG59533.1"/>
    <property type="molecule type" value="Genomic_DNA"/>
</dbReference>
<evidence type="ECO:0000259" key="1">
    <source>
        <dbReference type="Pfam" id="PF00016"/>
    </source>
</evidence>
<dbReference type="SFLD" id="SFLDF00158">
    <property type="entry name" value="5-methylthio-D-ribulose_1-phos"/>
    <property type="match status" value="1"/>
</dbReference>
<dbReference type="Gene3D" id="3.20.20.110">
    <property type="entry name" value="Ribulose bisphosphate carboxylase, large subunit, C-terminal domain"/>
    <property type="match status" value="1"/>
</dbReference>
<dbReference type="Proteomes" id="UP001163687">
    <property type="component" value="Chromosome"/>
</dbReference>
<dbReference type="Gene3D" id="3.30.70.150">
    <property type="entry name" value="RuBisCO large subunit, N-terminal domain"/>
    <property type="match status" value="1"/>
</dbReference>
<feature type="domain" description="Ribulose bisphosphate carboxylase large subunit C-terminal" evidence="1">
    <location>
        <begin position="128"/>
        <end position="360"/>
    </location>
</feature>
<dbReference type="InterPro" id="IPR000685">
    <property type="entry name" value="RuBisCO_lsu_C"/>
</dbReference>
<organism evidence="2 3">
    <name type="scientific">Caldinitratiruptor microaerophilus</name>
    <dbReference type="NCBI Taxonomy" id="671077"/>
    <lineage>
        <taxon>Bacteria</taxon>
        <taxon>Bacillati</taxon>
        <taxon>Bacillota</taxon>
        <taxon>Clostridia</taxon>
        <taxon>Eubacteriales</taxon>
        <taxon>Symbiobacteriaceae</taxon>
        <taxon>Caldinitratiruptor</taxon>
    </lineage>
</organism>
<dbReference type="KEGG" id="cmic:caldi_06230"/>
<dbReference type="Pfam" id="PF00016">
    <property type="entry name" value="RuBisCO_large"/>
    <property type="match status" value="1"/>
</dbReference>
<dbReference type="PANTHER" id="PTHR42704:SF17">
    <property type="entry name" value="RIBULOSE BISPHOSPHATE CARBOXYLASE LARGE CHAIN"/>
    <property type="match status" value="1"/>
</dbReference>
<evidence type="ECO:0000313" key="2">
    <source>
        <dbReference type="EMBL" id="BDG59533.1"/>
    </source>
</evidence>
<accession>A0AA35CJK4</accession>
<dbReference type="RefSeq" id="WP_264843654.1">
    <property type="nucleotide sequence ID" value="NZ_AP025628.1"/>
</dbReference>
<keyword evidence="3" id="KW-1185">Reference proteome</keyword>
<evidence type="ECO:0000313" key="3">
    <source>
        <dbReference type="Proteomes" id="UP001163687"/>
    </source>
</evidence>
<reference evidence="2" key="1">
    <citation type="submission" date="2022-03" db="EMBL/GenBank/DDBJ databases">
        <title>Complete genome sequence of Caldinitratiruptor microaerophilus.</title>
        <authorList>
            <person name="Mukaiyama R."/>
            <person name="Nishiyama T."/>
            <person name="Ueda K."/>
        </authorList>
    </citation>
    <scope>NUCLEOTIDE SEQUENCE</scope>
    <source>
        <strain evidence="2">JCM 16183</strain>
    </source>
</reference>
<dbReference type="InterPro" id="IPR036422">
    <property type="entry name" value="RuBisCO_lsu_N_sf"/>
</dbReference>
<dbReference type="GO" id="GO:0016984">
    <property type="term" value="F:ribulose-bisphosphate carboxylase activity"/>
    <property type="evidence" value="ECO:0007669"/>
    <property type="project" value="InterPro"/>
</dbReference>
<dbReference type="SUPFAM" id="SSF54966">
    <property type="entry name" value="RuBisCO, large subunit, small (N-terminal) domain"/>
    <property type="match status" value="1"/>
</dbReference>
<dbReference type="AlphaFoldDB" id="A0AA35CJK4"/>
<proteinExistence type="predicted"/>
<gene>
    <name evidence="2" type="ORF">caldi_06230</name>
</gene>
<dbReference type="PANTHER" id="PTHR42704">
    <property type="entry name" value="RIBULOSE BISPHOSPHATE CARBOXYLASE"/>
    <property type="match status" value="1"/>
</dbReference>
<dbReference type="InterPro" id="IPR036376">
    <property type="entry name" value="RuBisCO_lsu_C_sf"/>
</dbReference>
<dbReference type="SFLD" id="SFLDG00301">
    <property type="entry name" value="RuBisCO-like_proteins"/>
    <property type="match status" value="1"/>
</dbReference>
<dbReference type="SFLD" id="SFLDS00014">
    <property type="entry name" value="RuBisCO"/>
    <property type="match status" value="1"/>
</dbReference>
<dbReference type="InterPro" id="IPR033966">
    <property type="entry name" value="RuBisCO"/>
</dbReference>
<dbReference type="GO" id="GO:0015977">
    <property type="term" value="P:carbon fixation"/>
    <property type="evidence" value="ECO:0007669"/>
    <property type="project" value="InterPro"/>
</dbReference>
<name>A0AA35CJK4_9FIRM</name>
<sequence length="381" mass="41522">MPAKSSLNLSGNRFAVAYRLSDSLEAAWARAQDICFEQTVEFPEELLPAGEIRDHLVGRVEALEELEPGQVEVVVSYAVEIVGADLTQLLNVVFGNISLKPGVRLERLELPESLLQRYRGPRFGREGLRDWLGASGRPLLATALKPVGLTSHELAEQAYQFALGGIDIIKDDHGLTDQPFAPFRERVERCAEAVRRANRETGGRSIYVANVTAPGEEALERALLAKAAGAGGLLVCPGLTGFDTMRRLAEDDRIALPVMSHPAFLGSWVTSPTSGISHHALFGQIMRLAGADAVIYPNWGGRFSFSRDECRQIAEGCEAPMGHLKPAFPTPAGGMTPERIPEMSVFYGQDAIFLIGGGLHRDGPDLAQNSRRLVDLLLQYR</sequence>
<dbReference type="GO" id="GO:0000287">
    <property type="term" value="F:magnesium ion binding"/>
    <property type="evidence" value="ECO:0007669"/>
    <property type="project" value="InterPro"/>
</dbReference>